<dbReference type="AlphaFoldDB" id="A0A382KWU4"/>
<evidence type="ECO:0000256" key="1">
    <source>
        <dbReference type="ARBA" id="ARBA00022801"/>
    </source>
</evidence>
<dbReference type="SUPFAM" id="SSF53474">
    <property type="entry name" value="alpha/beta-Hydrolases"/>
    <property type="match status" value="1"/>
</dbReference>
<dbReference type="EMBL" id="UINC01083418">
    <property type="protein sequence ID" value="SVC29098.1"/>
    <property type="molecule type" value="Genomic_DNA"/>
</dbReference>
<evidence type="ECO:0000259" key="2">
    <source>
        <dbReference type="Pfam" id="PF12697"/>
    </source>
</evidence>
<dbReference type="InterPro" id="IPR000073">
    <property type="entry name" value="AB_hydrolase_1"/>
</dbReference>
<reference evidence="3" key="1">
    <citation type="submission" date="2018-05" db="EMBL/GenBank/DDBJ databases">
        <authorList>
            <person name="Lanie J.A."/>
            <person name="Ng W.-L."/>
            <person name="Kazmierczak K.M."/>
            <person name="Andrzejewski T.M."/>
            <person name="Davidsen T.M."/>
            <person name="Wayne K.J."/>
            <person name="Tettelin H."/>
            <person name="Glass J.I."/>
            <person name="Rusch D."/>
            <person name="Podicherti R."/>
            <person name="Tsui H.-C.T."/>
            <person name="Winkler M.E."/>
        </authorList>
    </citation>
    <scope>NUCLEOTIDE SEQUENCE</scope>
</reference>
<dbReference type="GO" id="GO:0016787">
    <property type="term" value="F:hydrolase activity"/>
    <property type="evidence" value="ECO:0007669"/>
    <property type="project" value="UniProtKB-KW"/>
</dbReference>
<protein>
    <recommendedName>
        <fullName evidence="2">AB hydrolase-1 domain-containing protein</fullName>
    </recommendedName>
</protein>
<dbReference type="Gene3D" id="3.40.50.1820">
    <property type="entry name" value="alpha/beta hydrolase"/>
    <property type="match status" value="1"/>
</dbReference>
<dbReference type="GO" id="GO:0016020">
    <property type="term" value="C:membrane"/>
    <property type="evidence" value="ECO:0007669"/>
    <property type="project" value="TreeGrafter"/>
</dbReference>
<dbReference type="Pfam" id="PF12697">
    <property type="entry name" value="Abhydrolase_6"/>
    <property type="match status" value="1"/>
</dbReference>
<sequence length="286" mass="31466">MPLADVNGIKLFYEKSGSGYPVVFCHEFAGDYRSWDLQVGYFSRKYETITYCARGYYPSDVPETAEEYTQQQSVDDLKGLMKFLDIPKAHIVGLSMGGNVALNFGIANPHMASSLVIAGTGTGSDDAVIFRERVLAMADGMRENGMDFMSSYVSGPARVQLQNKSPKAYDLFTSQFMEHSPVGSANTFEGVLSKRPPIFELESELRSIAIPTLVMTGDEDDPCINPSLFMKKHISTSGLVVFPRSGHAINLEDPDLFNGVISEFFGLVDQGRWQTRDFGEGTGSLT</sequence>
<keyword evidence="1" id="KW-0378">Hydrolase</keyword>
<organism evidence="3">
    <name type="scientific">marine metagenome</name>
    <dbReference type="NCBI Taxonomy" id="408172"/>
    <lineage>
        <taxon>unclassified sequences</taxon>
        <taxon>metagenomes</taxon>
        <taxon>ecological metagenomes</taxon>
    </lineage>
</organism>
<proteinExistence type="predicted"/>
<gene>
    <name evidence="3" type="ORF">METZ01_LOCUS281952</name>
</gene>
<accession>A0A382KWU4</accession>
<dbReference type="InterPro" id="IPR029058">
    <property type="entry name" value="AB_hydrolase_fold"/>
</dbReference>
<name>A0A382KWU4_9ZZZZ</name>
<dbReference type="InterPro" id="IPR050266">
    <property type="entry name" value="AB_hydrolase_sf"/>
</dbReference>
<evidence type="ECO:0000313" key="3">
    <source>
        <dbReference type="EMBL" id="SVC29098.1"/>
    </source>
</evidence>
<dbReference type="PANTHER" id="PTHR43798:SF31">
    <property type="entry name" value="AB HYDROLASE SUPERFAMILY PROTEIN YCLE"/>
    <property type="match status" value="1"/>
</dbReference>
<feature type="domain" description="AB hydrolase-1" evidence="2">
    <location>
        <begin position="22"/>
        <end position="258"/>
    </location>
</feature>
<dbReference type="PANTHER" id="PTHR43798">
    <property type="entry name" value="MONOACYLGLYCEROL LIPASE"/>
    <property type="match status" value="1"/>
</dbReference>